<evidence type="ECO:0000313" key="3">
    <source>
        <dbReference type="WBParaSite" id="ACRNAN_scaffold9263.g23906.t1"/>
    </source>
</evidence>
<dbReference type="WBParaSite" id="ACRNAN_scaffold9263.g23906.t1">
    <property type="protein sequence ID" value="ACRNAN_scaffold9263.g23906.t1"/>
    <property type="gene ID" value="ACRNAN_scaffold9263.g23906"/>
</dbReference>
<feature type="compositionally biased region" description="Polar residues" evidence="1">
    <location>
        <begin position="111"/>
        <end position="130"/>
    </location>
</feature>
<feature type="region of interest" description="Disordered" evidence="1">
    <location>
        <begin position="72"/>
        <end position="130"/>
    </location>
</feature>
<dbReference type="AlphaFoldDB" id="A0A914ELH8"/>
<evidence type="ECO:0000313" key="2">
    <source>
        <dbReference type="Proteomes" id="UP000887540"/>
    </source>
</evidence>
<dbReference type="Proteomes" id="UP000887540">
    <property type="component" value="Unplaced"/>
</dbReference>
<keyword evidence="2" id="KW-1185">Reference proteome</keyword>
<reference evidence="3" key="1">
    <citation type="submission" date="2022-11" db="UniProtKB">
        <authorList>
            <consortium name="WormBaseParasite"/>
        </authorList>
    </citation>
    <scope>IDENTIFICATION</scope>
</reference>
<organism evidence="2 3">
    <name type="scientific">Acrobeloides nanus</name>
    <dbReference type="NCBI Taxonomy" id="290746"/>
    <lineage>
        <taxon>Eukaryota</taxon>
        <taxon>Metazoa</taxon>
        <taxon>Ecdysozoa</taxon>
        <taxon>Nematoda</taxon>
        <taxon>Chromadorea</taxon>
        <taxon>Rhabditida</taxon>
        <taxon>Tylenchina</taxon>
        <taxon>Cephalobomorpha</taxon>
        <taxon>Cephaloboidea</taxon>
        <taxon>Cephalobidae</taxon>
        <taxon>Acrobeloides</taxon>
    </lineage>
</organism>
<feature type="compositionally biased region" description="Low complexity" evidence="1">
    <location>
        <begin position="91"/>
        <end position="102"/>
    </location>
</feature>
<protein>
    <submittedName>
        <fullName evidence="3">Uncharacterized protein</fullName>
    </submittedName>
</protein>
<sequence length="130" mass="14676">MDAHIVESSNKLNNILHDATLDDSTKFKLYTNELKRIQNIRANRDENPAIVIIKNIDSGAAEEISRAVINKLSEEREYQTPVKRKREKSSTTESYSTESLTNEADEFVTPTKVSASQLNTTPSKSLKSNY</sequence>
<accession>A0A914ELH8</accession>
<name>A0A914ELH8_9BILA</name>
<proteinExistence type="predicted"/>
<evidence type="ECO:0000256" key="1">
    <source>
        <dbReference type="SAM" id="MobiDB-lite"/>
    </source>
</evidence>